<dbReference type="InterPro" id="IPR012677">
    <property type="entry name" value="Nucleotide-bd_a/b_plait_sf"/>
</dbReference>
<protein>
    <recommendedName>
        <fullName evidence="3">30S ribosomal protein S24e</fullName>
    </recommendedName>
</protein>
<sequence length="85" mass="9983">MGAIDIEFKKYEEDEDIKRKEIEFCLSFEGSIPSRKDILNEISVCYGSSPELVFLEKLRTVRGKKMANGRARIYEDVKTLKKYER</sequence>
<dbReference type="KEGG" id="mefw:F1737_09260"/>
<dbReference type="InterPro" id="IPR012678">
    <property type="entry name" value="Ribosomal_uL23/eL15/eS24_sf"/>
</dbReference>
<reference evidence="4 5" key="1">
    <citation type="submission" date="2019-09" db="EMBL/GenBank/DDBJ databases">
        <title>The complete genome of Methanoplanus sp. FWC-SCC4.</title>
        <authorList>
            <person name="Chen S.-C."/>
            <person name="Zhou Y.-Z."/>
            <person name="Lai M.-C."/>
        </authorList>
    </citation>
    <scope>NUCLEOTIDE SEQUENCE [LARGE SCALE GENOMIC DNA]</scope>
    <source>
        <strain evidence="4 5">FWC-SCC4</strain>
    </source>
</reference>
<evidence type="ECO:0000313" key="5">
    <source>
        <dbReference type="Proteomes" id="UP001301797"/>
    </source>
</evidence>
<dbReference type="Gene3D" id="3.30.70.330">
    <property type="match status" value="1"/>
</dbReference>
<dbReference type="AlphaFoldDB" id="A0AA97FE42"/>
<dbReference type="EMBL" id="CP043875">
    <property type="protein sequence ID" value="WOF16862.1"/>
    <property type="molecule type" value="Genomic_DNA"/>
</dbReference>
<dbReference type="GeneID" id="85230352"/>
<dbReference type="Proteomes" id="UP001301797">
    <property type="component" value="Chromosome"/>
</dbReference>
<dbReference type="GO" id="GO:1990904">
    <property type="term" value="C:ribonucleoprotein complex"/>
    <property type="evidence" value="ECO:0007669"/>
    <property type="project" value="UniProtKB-KW"/>
</dbReference>
<dbReference type="Pfam" id="PF01282">
    <property type="entry name" value="Ribosomal_S24e"/>
    <property type="match status" value="1"/>
</dbReference>
<evidence type="ECO:0000256" key="2">
    <source>
        <dbReference type="ARBA" id="ARBA00023274"/>
    </source>
</evidence>
<dbReference type="InterPro" id="IPR001976">
    <property type="entry name" value="Ribosomal_eS24"/>
</dbReference>
<dbReference type="RefSeq" id="WP_317136299.1">
    <property type="nucleotide sequence ID" value="NZ_CP043875.1"/>
</dbReference>
<evidence type="ECO:0000256" key="1">
    <source>
        <dbReference type="ARBA" id="ARBA00022980"/>
    </source>
</evidence>
<keyword evidence="1" id="KW-0689">Ribosomal protein</keyword>
<dbReference type="GO" id="GO:0006412">
    <property type="term" value="P:translation"/>
    <property type="evidence" value="ECO:0007669"/>
    <property type="project" value="InterPro"/>
</dbReference>
<keyword evidence="5" id="KW-1185">Reference proteome</keyword>
<dbReference type="SUPFAM" id="SSF54189">
    <property type="entry name" value="Ribosomal proteins S24e, L23 and L15e"/>
    <property type="match status" value="1"/>
</dbReference>
<accession>A0AA97FE42</accession>
<dbReference type="GO" id="GO:0005840">
    <property type="term" value="C:ribosome"/>
    <property type="evidence" value="ECO:0007669"/>
    <property type="project" value="UniProtKB-KW"/>
</dbReference>
<evidence type="ECO:0000256" key="3">
    <source>
        <dbReference type="ARBA" id="ARBA00035358"/>
    </source>
</evidence>
<dbReference type="GO" id="GO:0003735">
    <property type="term" value="F:structural constituent of ribosome"/>
    <property type="evidence" value="ECO:0007669"/>
    <property type="project" value="InterPro"/>
</dbReference>
<gene>
    <name evidence="4" type="ORF">F1737_09260</name>
</gene>
<evidence type="ECO:0000313" key="4">
    <source>
        <dbReference type="EMBL" id="WOF16862.1"/>
    </source>
</evidence>
<proteinExistence type="predicted"/>
<name>A0AA97FE42_9EURY</name>
<organism evidence="4 5">
    <name type="scientific">Methanochimaera problematica</name>
    <dbReference type="NCBI Taxonomy" id="2609417"/>
    <lineage>
        <taxon>Archaea</taxon>
        <taxon>Methanobacteriati</taxon>
        <taxon>Methanobacteriota</taxon>
        <taxon>Stenosarchaea group</taxon>
        <taxon>Methanomicrobia</taxon>
        <taxon>Methanomicrobiales</taxon>
        <taxon>Methanomicrobiaceae</taxon>
        <taxon>Methanochimaera</taxon>
    </lineage>
</organism>
<keyword evidence="2" id="KW-0687">Ribonucleoprotein</keyword>